<dbReference type="FunFam" id="2.60.40.2310:FF:000001">
    <property type="entry name" value="Subtilisin-like protease SBT1.5"/>
    <property type="match status" value="1"/>
</dbReference>
<feature type="active site" description="Charge relay system" evidence="7 8">
    <location>
        <position position="144"/>
    </location>
</feature>
<evidence type="ECO:0000256" key="7">
    <source>
        <dbReference type="PIRSR" id="PIRSR615500-1"/>
    </source>
</evidence>
<feature type="domain" description="Subtilisin-like protease fibronectin type-III" evidence="13">
    <location>
        <begin position="669"/>
        <end position="764"/>
    </location>
</feature>
<evidence type="ECO:0000256" key="8">
    <source>
        <dbReference type="PROSITE-ProRule" id="PRU01240"/>
    </source>
</evidence>
<gene>
    <name evidence="14" type="ORF">ANE_LOCUS22294</name>
</gene>
<dbReference type="InterPro" id="IPR003137">
    <property type="entry name" value="PA_domain"/>
</dbReference>
<dbReference type="FunFam" id="3.40.50.200:FF:000006">
    <property type="entry name" value="Subtilisin-like protease SBT1.5"/>
    <property type="match status" value="1"/>
</dbReference>
<dbReference type="OrthoDB" id="206201at2759"/>
<dbReference type="InterPro" id="IPR036852">
    <property type="entry name" value="Peptidase_S8/S53_dom_sf"/>
</dbReference>
<evidence type="ECO:0000259" key="13">
    <source>
        <dbReference type="Pfam" id="PF17766"/>
    </source>
</evidence>
<dbReference type="PRINTS" id="PR00723">
    <property type="entry name" value="SUBTILISIN"/>
</dbReference>
<dbReference type="InterPro" id="IPR041469">
    <property type="entry name" value="Subtilisin-like_FN3"/>
</dbReference>
<accession>A0A565CDS7</accession>
<dbReference type="Gene3D" id="2.60.40.2310">
    <property type="match status" value="1"/>
</dbReference>
<feature type="domain" description="Peptidase S8/S53" evidence="10">
    <location>
        <begin position="135"/>
        <end position="590"/>
    </location>
</feature>
<evidence type="ECO:0000256" key="1">
    <source>
        <dbReference type="ARBA" id="ARBA00011073"/>
    </source>
</evidence>
<evidence type="ECO:0000256" key="5">
    <source>
        <dbReference type="ARBA" id="ARBA00022825"/>
    </source>
</evidence>
<evidence type="ECO:0000256" key="6">
    <source>
        <dbReference type="ARBA" id="ARBA00023180"/>
    </source>
</evidence>
<comment type="caution">
    <text evidence="14">The sequence shown here is derived from an EMBL/GenBank/DDBJ whole genome shotgun (WGS) entry which is preliminary data.</text>
</comment>
<dbReference type="InterPro" id="IPR015500">
    <property type="entry name" value="Peptidase_S8_subtilisin-rel"/>
</dbReference>
<dbReference type="InterPro" id="IPR045051">
    <property type="entry name" value="SBT"/>
</dbReference>
<evidence type="ECO:0000313" key="14">
    <source>
        <dbReference type="EMBL" id="VVB11850.1"/>
    </source>
</evidence>
<dbReference type="GO" id="GO:0006508">
    <property type="term" value="P:proteolysis"/>
    <property type="evidence" value="ECO:0007669"/>
    <property type="project" value="UniProtKB-KW"/>
</dbReference>
<dbReference type="InterPro" id="IPR010259">
    <property type="entry name" value="S8pro/Inhibitor_I9"/>
</dbReference>
<dbReference type="InterPro" id="IPR022398">
    <property type="entry name" value="Peptidase_S8_His-AS"/>
</dbReference>
<feature type="active site" description="Charge relay system" evidence="7 8">
    <location>
        <position position="554"/>
    </location>
</feature>
<feature type="chain" id="PRO_5022048488" evidence="9">
    <location>
        <begin position="22"/>
        <end position="776"/>
    </location>
</feature>
<keyword evidence="15" id="KW-1185">Reference proteome</keyword>
<reference evidence="14" key="1">
    <citation type="submission" date="2019-07" db="EMBL/GenBank/DDBJ databases">
        <authorList>
            <person name="Dittberner H."/>
        </authorList>
    </citation>
    <scope>NUCLEOTIDE SEQUENCE [LARGE SCALE GENOMIC DNA]</scope>
</reference>
<evidence type="ECO:0000313" key="15">
    <source>
        <dbReference type="Proteomes" id="UP000489600"/>
    </source>
</evidence>
<dbReference type="PROSITE" id="PS00138">
    <property type="entry name" value="SUBTILASE_SER"/>
    <property type="match status" value="1"/>
</dbReference>
<dbReference type="PANTHER" id="PTHR10795">
    <property type="entry name" value="PROPROTEIN CONVERTASE SUBTILISIN/KEXIN"/>
    <property type="match status" value="1"/>
</dbReference>
<name>A0A565CDS7_9BRAS</name>
<feature type="domain" description="PA" evidence="11">
    <location>
        <begin position="410"/>
        <end position="476"/>
    </location>
</feature>
<comment type="similarity">
    <text evidence="1 8">Belongs to the peptidase S8 family.</text>
</comment>
<dbReference type="Pfam" id="PF17766">
    <property type="entry name" value="fn3_6"/>
    <property type="match status" value="1"/>
</dbReference>
<evidence type="ECO:0000259" key="11">
    <source>
        <dbReference type="Pfam" id="PF02225"/>
    </source>
</evidence>
<dbReference type="InterPro" id="IPR023828">
    <property type="entry name" value="Peptidase_S8_Ser-AS"/>
</dbReference>
<evidence type="ECO:0000256" key="4">
    <source>
        <dbReference type="ARBA" id="ARBA00022801"/>
    </source>
</evidence>
<dbReference type="Pfam" id="PF02225">
    <property type="entry name" value="PA"/>
    <property type="match status" value="1"/>
</dbReference>
<dbReference type="InterPro" id="IPR037045">
    <property type="entry name" value="S8pro/Inhibitor_I9_sf"/>
</dbReference>
<evidence type="ECO:0000259" key="12">
    <source>
        <dbReference type="Pfam" id="PF05922"/>
    </source>
</evidence>
<protein>
    <submittedName>
        <fullName evidence="14">Uncharacterized protein</fullName>
    </submittedName>
</protein>
<dbReference type="AlphaFoldDB" id="A0A565CDS7"/>
<keyword evidence="4 8" id="KW-0378">Hydrolase</keyword>
<dbReference type="Pfam" id="PF05922">
    <property type="entry name" value="Inhibitor_I9"/>
    <property type="match status" value="1"/>
</dbReference>
<evidence type="ECO:0000256" key="2">
    <source>
        <dbReference type="ARBA" id="ARBA00022670"/>
    </source>
</evidence>
<dbReference type="Pfam" id="PF00082">
    <property type="entry name" value="Peptidase_S8"/>
    <property type="match status" value="1"/>
</dbReference>
<feature type="domain" description="Inhibitor I9" evidence="12">
    <location>
        <begin position="31"/>
        <end position="109"/>
    </location>
</feature>
<sequence length="776" mass="82940">MKERSSVLVVLSLIIVLNVQSSYVGAETSKVHIVYLGEKQHEDPEFVTESHHQMLSSLLGSKEDAHDSMVYSYRQGFSGFAAKLTESQAKNIADLPGVVHVIPDSLYELATTRTWDYLGLSASNPKNLLDDVNMGDQVIIGFIDTGVWPESESFNDNGVGPIPSQWRGGCESGENFISTNCNRKLIGAKYFMNGFLAESQGFNSTDSRDYISARDYLGHGTHVASIAGGSFVPNISYKGLAGGTVRGGAPRARIAIYKACWYMDQLQDITCSSSDILKAMDEAIHDGVHVLSLSLGAQVPLYPETDLRDRISIGAFHAVAKGIVVVCAGGNAGPAAQTVVNTAPWILTVAATTLDRSFPTPVTLGNNKTILGQALYTGPELGFTSLVYPEDPGNSIETFSGVCERLNLNPNRTMAGKVVLCFTTETLHAAVSRAASSVKAAGGLGVIIARNPGYNLTPCRDDFPCVAIDYELGTDILLYIRSTRSPVVKIQPSRTLLGQPIGTKVATFSSRGPNSIAPAILKPDIGAPGVSILAATSPDSNQSSGGFDILAGTSMAAPVISGVVALLKALHPTWSPAAFRSAIVTTAWRTDPFGEQIFAEGSSRKVADPFDYGGGLVNPEKAAEPGLVYDMGPQDYILYLCSAGYNDSSISQLVGNVTVCSNPKPSILDVNLPSITIPNLKDEVNLTRTVSNVGPVDSVYKVMVEPPLGVQVVVTPESLVFNSTTKRVSYMVRVTTTHKINTGFYFGSLIWTDSVHNVTIAVSVRTQILQNYYDEN</sequence>
<dbReference type="EMBL" id="CABITT030000007">
    <property type="protein sequence ID" value="VVB11850.1"/>
    <property type="molecule type" value="Genomic_DNA"/>
</dbReference>
<dbReference type="CDD" id="cd02120">
    <property type="entry name" value="PA_subtilisin_like"/>
    <property type="match status" value="1"/>
</dbReference>
<dbReference type="PROSITE" id="PS51892">
    <property type="entry name" value="SUBTILASE"/>
    <property type="match status" value="1"/>
</dbReference>
<evidence type="ECO:0000259" key="10">
    <source>
        <dbReference type="Pfam" id="PF00082"/>
    </source>
</evidence>
<dbReference type="CDD" id="cd04852">
    <property type="entry name" value="Peptidases_S8_3"/>
    <property type="match status" value="1"/>
</dbReference>
<keyword evidence="5 8" id="KW-0720">Serine protease</keyword>
<dbReference type="FunFam" id="3.50.30.30:FF:000005">
    <property type="entry name" value="subtilisin-like protease SBT1.5"/>
    <property type="match status" value="1"/>
</dbReference>
<dbReference type="InterPro" id="IPR000209">
    <property type="entry name" value="Peptidase_S8/S53_dom"/>
</dbReference>
<dbReference type="Gene3D" id="3.30.70.80">
    <property type="entry name" value="Peptidase S8 propeptide/proteinase inhibitor I9"/>
    <property type="match status" value="1"/>
</dbReference>
<dbReference type="FunFam" id="3.30.70.80:FF:000002">
    <property type="entry name" value="Subtilisin-like protease SBT5.3"/>
    <property type="match status" value="1"/>
</dbReference>
<dbReference type="Gene3D" id="3.50.30.30">
    <property type="match status" value="1"/>
</dbReference>
<dbReference type="SUPFAM" id="SSF52743">
    <property type="entry name" value="Subtilisin-like"/>
    <property type="match status" value="1"/>
</dbReference>
<evidence type="ECO:0000256" key="3">
    <source>
        <dbReference type="ARBA" id="ARBA00022729"/>
    </source>
</evidence>
<keyword evidence="6" id="KW-0325">Glycoprotein</keyword>
<dbReference type="Proteomes" id="UP000489600">
    <property type="component" value="Unassembled WGS sequence"/>
</dbReference>
<dbReference type="PROSITE" id="PS00137">
    <property type="entry name" value="SUBTILASE_HIS"/>
    <property type="match status" value="1"/>
</dbReference>
<keyword evidence="2 8" id="KW-0645">Protease</keyword>
<feature type="signal peptide" evidence="9">
    <location>
        <begin position="1"/>
        <end position="21"/>
    </location>
</feature>
<dbReference type="GO" id="GO:0004252">
    <property type="term" value="F:serine-type endopeptidase activity"/>
    <property type="evidence" value="ECO:0007669"/>
    <property type="project" value="UniProtKB-UniRule"/>
</dbReference>
<keyword evidence="3 9" id="KW-0732">Signal</keyword>
<evidence type="ECO:0000256" key="9">
    <source>
        <dbReference type="SAM" id="SignalP"/>
    </source>
</evidence>
<dbReference type="Gene3D" id="3.40.50.200">
    <property type="entry name" value="Peptidase S8/S53 domain"/>
    <property type="match status" value="1"/>
</dbReference>
<proteinExistence type="inferred from homology"/>
<feature type="active site" description="Charge relay system" evidence="7 8">
    <location>
        <position position="219"/>
    </location>
</feature>
<organism evidence="14 15">
    <name type="scientific">Arabis nemorensis</name>
    <dbReference type="NCBI Taxonomy" id="586526"/>
    <lineage>
        <taxon>Eukaryota</taxon>
        <taxon>Viridiplantae</taxon>
        <taxon>Streptophyta</taxon>
        <taxon>Embryophyta</taxon>
        <taxon>Tracheophyta</taxon>
        <taxon>Spermatophyta</taxon>
        <taxon>Magnoliopsida</taxon>
        <taxon>eudicotyledons</taxon>
        <taxon>Gunneridae</taxon>
        <taxon>Pentapetalae</taxon>
        <taxon>rosids</taxon>
        <taxon>malvids</taxon>
        <taxon>Brassicales</taxon>
        <taxon>Brassicaceae</taxon>
        <taxon>Arabideae</taxon>
        <taxon>Arabis</taxon>
    </lineage>
</organism>
<dbReference type="InterPro" id="IPR034197">
    <property type="entry name" value="Peptidases_S8_3"/>
</dbReference>